<evidence type="ECO:0000256" key="10">
    <source>
        <dbReference type="RuleBase" id="RU368065"/>
    </source>
</evidence>
<dbReference type="GO" id="GO:0032366">
    <property type="term" value="P:intracellular sterol transport"/>
    <property type="evidence" value="ECO:0007669"/>
    <property type="project" value="UniProtKB-UniRule"/>
</dbReference>
<comment type="function">
    <text evidence="10">Mediator of sterol homeostasis involved in sterol uptake, trafficking and distribution into membranes.</text>
</comment>
<accession>A0A0C2XPK7</accession>
<organism evidence="12 13">
    <name type="scientific">Hebeloma cylindrosporum</name>
    <dbReference type="NCBI Taxonomy" id="76867"/>
    <lineage>
        <taxon>Eukaryota</taxon>
        <taxon>Fungi</taxon>
        <taxon>Dikarya</taxon>
        <taxon>Basidiomycota</taxon>
        <taxon>Agaricomycotina</taxon>
        <taxon>Agaricomycetes</taxon>
        <taxon>Agaricomycetidae</taxon>
        <taxon>Agaricales</taxon>
        <taxon>Agaricineae</taxon>
        <taxon>Hymenogastraceae</taxon>
        <taxon>Hebeloma</taxon>
    </lineage>
</organism>
<keyword evidence="3 10" id="KW-0813">Transport</keyword>
<evidence type="ECO:0000256" key="1">
    <source>
        <dbReference type="ARBA" id="ARBA00004477"/>
    </source>
</evidence>
<evidence type="ECO:0000256" key="8">
    <source>
        <dbReference type="ARBA" id="ARBA00023098"/>
    </source>
</evidence>
<dbReference type="InterPro" id="IPR007290">
    <property type="entry name" value="Arv1"/>
</dbReference>
<keyword evidence="5 10" id="KW-0256">Endoplasmic reticulum</keyword>
<gene>
    <name evidence="12" type="ORF">M413DRAFT_74670</name>
</gene>
<evidence type="ECO:0000256" key="9">
    <source>
        <dbReference type="ARBA" id="ARBA00023136"/>
    </source>
</evidence>
<keyword evidence="10" id="KW-0333">Golgi apparatus</keyword>
<evidence type="ECO:0000256" key="6">
    <source>
        <dbReference type="ARBA" id="ARBA00022989"/>
    </source>
</evidence>
<reference evidence="12 13" key="1">
    <citation type="submission" date="2014-04" db="EMBL/GenBank/DDBJ databases">
        <authorList>
            <consortium name="DOE Joint Genome Institute"/>
            <person name="Kuo A."/>
            <person name="Gay G."/>
            <person name="Dore J."/>
            <person name="Kohler A."/>
            <person name="Nagy L.G."/>
            <person name="Floudas D."/>
            <person name="Copeland A."/>
            <person name="Barry K.W."/>
            <person name="Cichocki N."/>
            <person name="Veneault-Fourrey C."/>
            <person name="LaButti K."/>
            <person name="Lindquist E.A."/>
            <person name="Lipzen A."/>
            <person name="Lundell T."/>
            <person name="Morin E."/>
            <person name="Murat C."/>
            <person name="Sun H."/>
            <person name="Tunlid A."/>
            <person name="Henrissat B."/>
            <person name="Grigoriev I.V."/>
            <person name="Hibbett D.S."/>
            <person name="Martin F."/>
            <person name="Nordberg H.P."/>
            <person name="Cantor M.N."/>
            <person name="Hua S.X."/>
        </authorList>
    </citation>
    <scope>NUCLEOTIDE SEQUENCE [LARGE SCALE GENOMIC DNA]</scope>
    <source>
        <strain evidence="13">h7</strain>
    </source>
</reference>
<keyword evidence="9 10" id="KW-0472">Membrane</keyword>
<keyword evidence="8 10" id="KW-0443">Lipid metabolism</keyword>
<comment type="similarity">
    <text evidence="2 10">Belongs to the ARV1 family.</text>
</comment>
<feature type="transmembrane region" description="Helical" evidence="10">
    <location>
        <begin position="100"/>
        <end position="120"/>
    </location>
</feature>
<dbReference type="Proteomes" id="UP000053424">
    <property type="component" value="Unassembled WGS sequence"/>
</dbReference>
<comment type="subcellular location">
    <subcellularLocation>
        <location evidence="1 10">Endoplasmic reticulum membrane</location>
        <topology evidence="1 10">Multi-pass membrane protein</topology>
    </subcellularLocation>
    <subcellularLocation>
        <location evidence="10">Golgi apparatus membrane</location>
        <topology evidence="10">Multi-pass membrane protein</topology>
    </subcellularLocation>
</comment>
<evidence type="ECO:0000256" key="11">
    <source>
        <dbReference type="SAM" id="MobiDB-lite"/>
    </source>
</evidence>
<protein>
    <recommendedName>
        <fullName evidence="10">Protein ARV</fullName>
    </recommendedName>
</protein>
<evidence type="ECO:0000256" key="7">
    <source>
        <dbReference type="ARBA" id="ARBA00023055"/>
    </source>
</evidence>
<keyword evidence="4 10" id="KW-0812">Transmembrane</keyword>
<proteinExistence type="inferred from homology"/>
<reference evidence="13" key="2">
    <citation type="submission" date="2015-01" db="EMBL/GenBank/DDBJ databases">
        <title>Evolutionary Origins and Diversification of the Mycorrhizal Mutualists.</title>
        <authorList>
            <consortium name="DOE Joint Genome Institute"/>
            <consortium name="Mycorrhizal Genomics Consortium"/>
            <person name="Kohler A."/>
            <person name="Kuo A."/>
            <person name="Nagy L.G."/>
            <person name="Floudas D."/>
            <person name="Copeland A."/>
            <person name="Barry K.W."/>
            <person name="Cichocki N."/>
            <person name="Veneault-Fourrey C."/>
            <person name="LaButti K."/>
            <person name="Lindquist E.A."/>
            <person name="Lipzen A."/>
            <person name="Lundell T."/>
            <person name="Morin E."/>
            <person name="Murat C."/>
            <person name="Riley R."/>
            <person name="Ohm R."/>
            <person name="Sun H."/>
            <person name="Tunlid A."/>
            <person name="Henrissat B."/>
            <person name="Grigoriev I.V."/>
            <person name="Hibbett D.S."/>
            <person name="Martin F."/>
        </authorList>
    </citation>
    <scope>NUCLEOTIDE SEQUENCE [LARGE SCALE GENOMIC DNA]</scope>
    <source>
        <strain evidence="13">h7</strain>
    </source>
</reference>
<keyword evidence="7 10" id="KW-0445">Lipid transport</keyword>
<evidence type="ECO:0000256" key="3">
    <source>
        <dbReference type="ARBA" id="ARBA00022448"/>
    </source>
</evidence>
<feature type="transmembrane region" description="Helical" evidence="10">
    <location>
        <begin position="207"/>
        <end position="230"/>
    </location>
</feature>
<dbReference type="OrthoDB" id="2192830at2759"/>
<dbReference type="GO" id="GO:0006665">
    <property type="term" value="P:sphingolipid metabolic process"/>
    <property type="evidence" value="ECO:0007669"/>
    <property type="project" value="UniProtKB-UniRule"/>
</dbReference>
<feature type="region of interest" description="Disordered" evidence="11">
    <location>
        <begin position="72"/>
        <end position="91"/>
    </location>
</feature>
<keyword evidence="6 10" id="KW-1133">Transmembrane helix</keyword>
<dbReference type="STRING" id="686832.A0A0C2XPK7"/>
<feature type="compositionally biased region" description="Basic and acidic residues" evidence="11">
    <location>
        <begin position="78"/>
        <end position="91"/>
    </location>
</feature>
<dbReference type="GO" id="GO:0000139">
    <property type="term" value="C:Golgi membrane"/>
    <property type="evidence" value="ECO:0007669"/>
    <property type="project" value="UniProtKB-SubCell"/>
</dbReference>
<evidence type="ECO:0000313" key="13">
    <source>
        <dbReference type="Proteomes" id="UP000053424"/>
    </source>
</evidence>
<keyword evidence="10" id="KW-0746">Sphingolipid metabolism</keyword>
<keyword evidence="13" id="KW-1185">Reference proteome</keyword>
<evidence type="ECO:0000256" key="5">
    <source>
        <dbReference type="ARBA" id="ARBA00022824"/>
    </source>
</evidence>
<name>A0A0C2XPK7_HEBCY</name>
<dbReference type="PANTHER" id="PTHR14467">
    <property type="entry name" value="ARV1"/>
    <property type="match status" value="1"/>
</dbReference>
<dbReference type="GO" id="GO:0005789">
    <property type="term" value="C:endoplasmic reticulum membrane"/>
    <property type="evidence" value="ECO:0007669"/>
    <property type="project" value="UniProtKB-SubCell"/>
</dbReference>
<evidence type="ECO:0000256" key="4">
    <source>
        <dbReference type="ARBA" id="ARBA00022692"/>
    </source>
</evidence>
<sequence>MPICTSCTALAPYLYTVYETEYNLRLEQCPSCHAFVDPYVEHDPLTILLDLILLKRGVYRHLLYNRGAQPRRLTGRNSSKEKGGEVQEDGTKSEKELDRWLLVFQLGCALILVDACNYLSALPTSKPQNDVELSTDPDRVAKVTRWTHQSANAFLRVFLGTAAETVAFHGGITLACYIVMKATDFVQTIFRPPSTKSNIRQEFRLSLIPLSLFYSSITKLFLLFLLTIWLPTSNSHSTTPPMGGRTPLPEWTKLFSNNNQSHLLLTTALEMLDDDKLDREWIVRNVLGGMSAGFGLRVILDIYPLFTTFIILFGWFAKTFVAALLSSWVGGDESTGEAWLAYSIP</sequence>
<dbReference type="GO" id="GO:0016125">
    <property type="term" value="P:sterol metabolic process"/>
    <property type="evidence" value="ECO:0007669"/>
    <property type="project" value="UniProtKB-UniRule"/>
</dbReference>
<dbReference type="HOGENOM" id="CLU_860831_0_0_1"/>
<evidence type="ECO:0000313" key="12">
    <source>
        <dbReference type="EMBL" id="KIM39563.1"/>
    </source>
</evidence>
<dbReference type="Pfam" id="PF04161">
    <property type="entry name" value="Arv1"/>
    <property type="match status" value="1"/>
</dbReference>
<evidence type="ECO:0000256" key="2">
    <source>
        <dbReference type="ARBA" id="ARBA00009187"/>
    </source>
</evidence>
<dbReference type="AlphaFoldDB" id="A0A0C2XPK7"/>
<feature type="transmembrane region" description="Helical" evidence="10">
    <location>
        <begin position="166"/>
        <end position="186"/>
    </location>
</feature>
<dbReference type="GO" id="GO:0097036">
    <property type="term" value="P:regulation of plasma membrane sterol distribution"/>
    <property type="evidence" value="ECO:0007669"/>
    <property type="project" value="UniProtKB-UniRule"/>
</dbReference>
<dbReference type="EMBL" id="KN831785">
    <property type="protein sequence ID" value="KIM39563.1"/>
    <property type="molecule type" value="Genomic_DNA"/>
</dbReference>
<dbReference type="PANTHER" id="PTHR14467:SF0">
    <property type="entry name" value="PROTEIN ARV1"/>
    <property type="match status" value="1"/>
</dbReference>
<dbReference type="GO" id="GO:0032541">
    <property type="term" value="C:cortical endoplasmic reticulum"/>
    <property type="evidence" value="ECO:0007669"/>
    <property type="project" value="TreeGrafter"/>
</dbReference>
<comment type="function">
    <text evidence="10">Regulates also the sphingolipid metabolism.</text>
</comment>